<feature type="region of interest" description="Disordered" evidence="1">
    <location>
        <begin position="25"/>
        <end position="93"/>
    </location>
</feature>
<comment type="caution">
    <text evidence="2">The sequence shown here is derived from an EMBL/GenBank/DDBJ whole genome shotgun (WGS) entry which is preliminary data.</text>
</comment>
<feature type="compositionally biased region" description="Polar residues" evidence="1">
    <location>
        <begin position="34"/>
        <end position="55"/>
    </location>
</feature>
<dbReference type="Proteomes" id="UP001362999">
    <property type="component" value="Unassembled WGS sequence"/>
</dbReference>
<feature type="region of interest" description="Disordered" evidence="1">
    <location>
        <begin position="255"/>
        <end position="301"/>
    </location>
</feature>
<sequence length="493" mass="53719">MPTCAGDARYEYPHHPRSQTVISSYRAVEDEETSTQTSPPSLRNGLPSTTRTASAMTMHYRPPVSSAPSHLRNEPPPPSTCHDEDKAAAAMSRSSLVSGDVSLFAITSASAALQGRPRGDARCTRTILVLRADTNANEHDHGLPPSSTHNDEDEGSALPLPCTPHSSFQPPHSDPDPARGTRRKAIVAVQISPEPSKTRRPSPNEPPLPSRCPDEDKGSVDALLLPRQRQRISHPHAHAQTHPVNLIFHNGPLAPPPSTCHDEDGANVLSLPCTPHSPTAVPPPHSGNPGSPRKEEERKQRQLALGGVGKEQVEQHMQYTLHAWGRALREEEQEGVAEAVSVRGLASFKLWRVAARRVVTRWTVYYFGKRSAVAASILSIIPVSRSLGRVAGAERRTPGGSRPSPGGRRKMFGFVVQSIPAKAQVNNLDLSSQSSILQAILCLANESGNFSRTVRKGATLVSEYSYNNTYPDRLGDRKVHWVFEVSKKLQESY</sequence>
<dbReference type="AlphaFoldDB" id="A0AAW0C481"/>
<name>A0AAW0C481_9AGAR</name>
<accession>A0AAW0C481</accession>
<evidence type="ECO:0000256" key="1">
    <source>
        <dbReference type="SAM" id="MobiDB-lite"/>
    </source>
</evidence>
<organism evidence="2 3">
    <name type="scientific">Favolaschia claudopus</name>
    <dbReference type="NCBI Taxonomy" id="2862362"/>
    <lineage>
        <taxon>Eukaryota</taxon>
        <taxon>Fungi</taxon>
        <taxon>Dikarya</taxon>
        <taxon>Basidiomycota</taxon>
        <taxon>Agaricomycotina</taxon>
        <taxon>Agaricomycetes</taxon>
        <taxon>Agaricomycetidae</taxon>
        <taxon>Agaricales</taxon>
        <taxon>Marasmiineae</taxon>
        <taxon>Mycenaceae</taxon>
        <taxon>Favolaschia</taxon>
    </lineage>
</organism>
<reference evidence="2 3" key="1">
    <citation type="journal article" date="2024" name="J Genomics">
        <title>Draft genome sequencing and assembly of Favolaschia claudopus CIRM-BRFM 2984 isolated from oak limbs.</title>
        <authorList>
            <person name="Navarro D."/>
            <person name="Drula E."/>
            <person name="Chaduli D."/>
            <person name="Cazenave R."/>
            <person name="Ahrendt S."/>
            <person name="Wang J."/>
            <person name="Lipzen A."/>
            <person name="Daum C."/>
            <person name="Barry K."/>
            <person name="Grigoriev I.V."/>
            <person name="Favel A."/>
            <person name="Rosso M.N."/>
            <person name="Martin F."/>
        </authorList>
    </citation>
    <scope>NUCLEOTIDE SEQUENCE [LARGE SCALE GENOMIC DNA]</scope>
    <source>
        <strain evidence="2 3">CIRM-BRFM 2984</strain>
    </source>
</reference>
<evidence type="ECO:0000313" key="3">
    <source>
        <dbReference type="Proteomes" id="UP001362999"/>
    </source>
</evidence>
<gene>
    <name evidence="2" type="ORF">R3P38DRAFT_2772591</name>
</gene>
<evidence type="ECO:0000313" key="2">
    <source>
        <dbReference type="EMBL" id="KAK7033742.1"/>
    </source>
</evidence>
<keyword evidence="3" id="KW-1185">Reference proteome</keyword>
<feature type="region of interest" description="Disordered" evidence="1">
    <location>
        <begin position="135"/>
        <end position="218"/>
    </location>
</feature>
<proteinExistence type="predicted"/>
<dbReference type="EMBL" id="JAWWNJ010000022">
    <property type="protein sequence ID" value="KAK7033742.1"/>
    <property type="molecule type" value="Genomic_DNA"/>
</dbReference>
<protein>
    <submittedName>
        <fullName evidence="2">Uncharacterized protein</fullName>
    </submittedName>
</protein>